<dbReference type="GO" id="GO:0005524">
    <property type="term" value="F:ATP binding"/>
    <property type="evidence" value="ECO:0007669"/>
    <property type="project" value="UniProtKB-KW"/>
</dbReference>
<dbReference type="InterPro" id="IPR020845">
    <property type="entry name" value="AMP-binding_CS"/>
</dbReference>
<evidence type="ECO:0000256" key="1">
    <source>
        <dbReference type="ARBA" id="ARBA00022741"/>
    </source>
</evidence>
<evidence type="ECO:0000259" key="4">
    <source>
        <dbReference type="Pfam" id="PF00501"/>
    </source>
</evidence>
<protein>
    <recommendedName>
        <fullName evidence="4">AMP-dependent synthetase/ligase domain-containing protein</fullName>
    </recommendedName>
</protein>
<name>A0A1S1YV15_FLAPC</name>
<dbReference type="STRING" id="915059.NH26_00120"/>
<dbReference type="SUPFAM" id="SSF56801">
    <property type="entry name" value="Acetyl-CoA synthetase-like"/>
    <property type="match status" value="1"/>
</dbReference>
<dbReference type="InterPro" id="IPR042099">
    <property type="entry name" value="ANL_N_sf"/>
</dbReference>
<proteinExistence type="predicted"/>
<dbReference type="EMBL" id="JRYR02000001">
    <property type="protein sequence ID" value="OHX64857.1"/>
    <property type="molecule type" value="Genomic_DNA"/>
</dbReference>
<evidence type="ECO:0000313" key="5">
    <source>
        <dbReference type="EMBL" id="OHX64857.1"/>
    </source>
</evidence>
<dbReference type="Pfam" id="PF23562">
    <property type="entry name" value="AMP-binding_C_3"/>
    <property type="match status" value="1"/>
</dbReference>
<evidence type="ECO:0000313" key="6">
    <source>
        <dbReference type="Proteomes" id="UP000179797"/>
    </source>
</evidence>
<comment type="caution">
    <text evidence="5">The sequence shown here is derived from an EMBL/GenBank/DDBJ whole genome shotgun (WGS) entry which is preliminary data.</text>
</comment>
<organism evidence="5 6">
    <name type="scientific">Flammeovirga pacifica</name>
    <dbReference type="NCBI Taxonomy" id="915059"/>
    <lineage>
        <taxon>Bacteria</taxon>
        <taxon>Pseudomonadati</taxon>
        <taxon>Bacteroidota</taxon>
        <taxon>Cytophagia</taxon>
        <taxon>Cytophagales</taxon>
        <taxon>Flammeovirgaceae</taxon>
        <taxon>Flammeovirga</taxon>
    </lineage>
</organism>
<gene>
    <name evidence="5" type="ORF">NH26_00120</name>
</gene>
<dbReference type="OrthoDB" id="9778383at2"/>
<keyword evidence="6" id="KW-1185">Reference proteome</keyword>
<feature type="domain" description="AMP-dependent synthetase/ligase" evidence="4">
    <location>
        <begin position="11"/>
        <end position="384"/>
    </location>
</feature>
<reference evidence="5 6" key="1">
    <citation type="journal article" date="2012" name="Int. J. Syst. Evol. Microbiol.">
        <title>Flammeovirga pacifica sp. nov., isolated from deep-sea sediment.</title>
        <authorList>
            <person name="Xu H."/>
            <person name="Fu Y."/>
            <person name="Yang N."/>
            <person name="Ding Z."/>
            <person name="Lai Q."/>
            <person name="Zeng R."/>
        </authorList>
    </citation>
    <scope>NUCLEOTIDE SEQUENCE [LARGE SCALE GENOMIC DNA]</scope>
    <source>
        <strain evidence="6">DSM 24597 / LMG 26175 / WPAGA1</strain>
    </source>
</reference>
<dbReference type="Proteomes" id="UP000179797">
    <property type="component" value="Unassembled WGS sequence"/>
</dbReference>
<dbReference type="Pfam" id="PF00501">
    <property type="entry name" value="AMP-binding"/>
    <property type="match status" value="1"/>
</dbReference>
<dbReference type="GO" id="GO:0004467">
    <property type="term" value="F:long-chain fatty acid-CoA ligase activity"/>
    <property type="evidence" value="ECO:0007669"/>
    <property type="project" value="UniProtKB-EC"/>
</dbReference>
<dbReference type="Gene3D" id="3.30.300.30">
    <property type="match status" value="1"/>
</dbReference>
<evidence type="ECO:0000256" key="3">
    <source>
        <dbReference type="ARBA" id="ARBA00024484"/>
    </source>
</evidence>
<accession>A0A1S1YV15</accession>
<dbReference type="PANTHER" id="PTHR43272:SF33">
    <property type="entry name" value="AMP-BINDING DOMAIN-CONTAINING PROTEIN-RELATED"/>
    <property type="match status" value="1"/>
</dbReference>
<dbReference type="Gene3D" id="3.40.50.12780">
    <property type="entry name" value="N-terminal domain of ligase-like"/>
    <property type="match status" value="1"/>
</dbReference>
<sequence length="548" mass="61379">MTFISALDAFKKWESETPNLPFLHQNIHGEKLTVTYQEAGEQCRRMATALHNMGIEKGSHVALLSKNCSHWIMADLAILMAGCVSIPIYPTTDKDTIKMILEHSDSKAVFIGKLDDYASQEEGVKAVDIPRIGVEMHGVKETHGWDELVKKNAPLSDIYQPGSDDLMTILYTSGTTGNPKGVMHKYGSVEFAVKEFEHHFDLPKNPRFFAFLSLAHIAERAAYEFIGLYLGGSIAFPESLESFPANLAEAKPHMFFAVPRIFQKFQESILKKMPQGRLDLLLKIPFINNVIKKKITTALGFQEAVSVISGAAPISPDLQEWFKKLGIDVNQGYGMSEDVCVSHMNFPGMNRIGSVGLKYDHIQTKLSEEGEVRVKSDCLTLGYYKEPEKTKELFDEEGFLKTGDLGEYDHDGYLSIVGRVKDQFKTDKGKYISPNHLELPLSDNHFVEQVCVVGTGIPQPIALVIPSEDGKAVAKEELSNSLSETLKALNATLPNYEKIAKLIVMKEDWTIDNGLLTPTLKLKRNNLEKIHQPFYSEWFAKNDTVIFE</sequence>
<comment type="catalytic activity">
    <reaction evidence="3">
        <text>a long-chain fatty acid + ATP + CoA = a long-chain fatty acyl-CoA + AMP + diphosphate</text>
        <dbReference type="Rhea" id="RHEA:15421"/>
        <dbReference type="ChEBI" id="CHEBI:30616"/>
        <dbReference type="ChEBI" id="CHEBI:33019"/>
        <dbReference type="ChEBI" id="CHEBI:57287"/>
        <dbReference type="ChEBI" id="CHEBI:57560"/>
        <dbReference type="ChEBI" id="CHEBI:83139"/>
        <dbReference type="ChEBI" id="CHEBI:456215"/>
        <dbReference type="EC" id="6.2.1.3"/>
    </reaction>
    <physiologicalReaction direction="left-to-right" evidence="3">
        <dbReference type="Rhea" id="RHEA:15422"/>
    </physiologicalReaction>
</comment>
<dbReference type="AlphaFoldDB" id="A0A1S1YV15"/>
<evidence type="ECO:0000256" key="2">
    <source>
        <dbReference type="ARBA" id="ARBA00022840"/>
    </source>
</evidence>
<dbReference type="PROSITE" id="PS00455">
    <property type="entry name" value="AMP_BINDING"/>
    <property type="match status" value="1"/>
</dbReference>
<keyword evidence="1" id="KW-0547">Nucleotide-binding</keyword>
<dbReference type="InterPro" id="IPR045851">
    <property type="entry name" value="AMP-bd_C_sf"/>
</dbReference>
<dbReference type="InterPro" id="IPR000873">
    <property type="entry name" value="AMP-dep_synth/lig_dom"/>
</dbReference>
<dbReference type="PANTHER" id="PTHR43272">
    <property type="entry name" value="LONG-CHAIN-FATTY-ACID--COA LIGASE"/>
    <property type="match status" value="1"/>
</dbReference>
<keyword evidence="2" id="KW-0067">ATP-binding</keyword>
<dbReference type="GO" id="GO:0016020">
    <property type="term" value="C:membrane"/>
    <property type="evidence" value="ECO:0007669"/>
    <property type="project" value="TreeGrafter"/>
</dbReference>
<dbReference type="RefSeq" id="WP_044228694.1">
    <property type="nucleotide sequence ID" value="NZ_JRYR02000001.1"/>
</dbReference>